<dbReference type="EMBL" id="JAUSZT010000001">
    <property type="protein sequence ID" value="MDQ0994927.1"/>
    <property type="molecule type" value="Genomic_DNA"/>
</dbReference>
<comment type="caution">
    <text evidence="1">The sequence shown here is derived from an EMBL/GenBank/DDBJ whole genome shotgun (WGS) entry which is preliminary data.</text>
</comment>
<dbReference type="Proteomes" id="UP001237780">
    <property type="component" value="Unassembled WGS sequence"/>
</dbReference>
<accession>A0ABU0S2E6</accession>
<proteinExistence type="predicted"/>
<keyword evidence="2" id="KW-1185">Reference proteome</keyword>
<name>A0ABU0S2E6_9HYPH</name>
<reference evidence="1 2" key="1">
    <citation type="submission" date="2023-07" db="EMBL/GenBank/DDBJ databases">
        <title>Comparative genomics of wheat-associated soil bacteria to identify genetic determinants of phenazine resistance.</title>
        <authorList>
            <person name="Mouncey N."/>
        </authorList>
    </citation>
    <scope>NUCLEOTIDE SEQUENCE [LARGE SCALE GENOMIC DNA]</scope>
    <source>
        <strain evidence="1 2">W4I11</strain>
    </source>
</reference>
<evidence type="ECO:0000313" key="2">
    <source>
        <dbReference type="Proteomes" id="UP001237780"/>
    </source>
</evidence>
<gene>
    <name evidence="1" type="ORF">QFZ34_000104</name>
</gene>
<protein>
    <submittedName>
        <fullName evidence="1">Uncharacterized protein</fullName>
    </submittedName>
</protein>
<organism evidence="1 2">
    <name type="scientific">Phyllobacterium ifriqiyense</name>
    <dbReference type="NCBI Taxonomy" id="314238"/>
    <lineage>
        <taxon>Bacteria</taxon>
        <taxon>Pseudomonadati</taxon>
        <taxon>Pseudomonadota</taxon>
        <taxon>Alphaproteobacteria</taxon>
        <taxon>Hyphomicrobiales</taxon>
        <taxon>Phyllobacteriaceae</taxon>
        <taxon>Phyllobacterium</taxon>
    </lineage>
</organism>
<sequence>MAISDPGSYPRSVELRYCPVNRVDETYMGAAENLSRARSSGRAAGALVRRVRPYFFPNPPPVGVVTMKASPASRTV</sequence>
<evidence type="ECO:0000313" key="1">
    <source>
        <dbReference type="EMBL" id="MDQ0994927.1"/>
    </source>
</evidence>